<protein>
    <recommendedName>
        <fullName evidence="5">GYF domain-containing protein</fullName>
    </recommendedName>
</protein>
<feature type="region of interest" description="Disordered" evidence="1">
    <location>
        <begin position="317"/>
        <end position="352"/>
    </location>
</feature>
<evidence type="ECO:0000256" key="1">
    <source>
        <dbReference type="SAM" id="MobiDB-lite"/>
    </source>
</evidence>
<gene>
    <name evidence="2" type="ORF">LCOR_03842.1</name>
    <name evidence="3" type="ORF">LCOR_11069.1</name>
</gene>
<feature type="region of interest" description="Disordered" evidence="1">
    <location>
        <begin position="248"/>
        <end position="276"/>
    </location>
</feature>
<feature type="compositionally biased region" description="Basic and acidic residues" evidence="1">
    <location>
        <begin position="70"/>
        <end position="80"/>
    </location>
</feature>
<dbReference type="InterPro" id="IPR039905">
    <property type="entry name" value="CD2BP2/Lin1"/>
</dbReference>
<feature type="region of interest" description="Disordered" evidence="1">
    <location>
        <begin position="33"/>
        <end position="210"/>
    </location>
</feature>
<name>A0A068SEM2_9FUNG</name>
<dbReference type="VEuPathDB" id="FungiDB:LCOR_11069.1"/>
<evidence type="ECO:0008006" key="5">
    <source>
        <dbReference type="Google" id="ProtNLM"/>
    </source>
</evidence>
<proteinExistence type="predicted"/>
<evidence type="ECO:0000313" key="2">
    <source>
        <dbReference type="EMBL" id="CDH52362.1"/>
    </source>
</evidence>
<reference evidence="3 4" key="1">
    <citation type="submission" date="2013-08" db="EMBL/GenBank/DDBJ databases">
        <title>Gene expansion shapes genome architecture in the human pathogen Lichtheimia corymbifera: an evolutionary genomics analysis in the ancient terrestrial Mucorales (Mucoromycotina).</title>
        <authorList>
            <person name="Schwartze V.U."/>
            <person name="Winter S."/>
            <person name="Shelest E."/>
            <person name="Marcet-Houben M."/>
            <person name="Horn F."/>
            <person name="Wehner S."/>
            <person name="Hoffmann K."/>
            <person name="Riege K."/>
            <person name="Sammeth M."/>
            <person name="Nowrousian M."/>
            <person name="Valiante V."/>
            <person name="Linde J."/>
            <person name="Jacobsen I.D."/>
            <person name="Marz M."/>
            <person name="Brakhage A.A."/>
            <person name="Gabaldon T."/>
            <person name="Bocker S."/>
            <person name="Voigt K."/>
        </authorList>
    </citation>
    <scope>NUCLEOTIDE SEQUENCE [LARGE SCALE GENOMIC DNA]</scope>
    <source>
        <strain evidence="3">FSU 9682</strain>
        <strain evidence="4">JMRC:FSU:9682</strain>
    </source>
</reference>
<feature type="compositionally biased region" description="Low complexity" evidence="1">
    <location>
        <begin position="329"/>
        <end position="341"/>
    </location>
</feature>
<dbReference type="VEuPathDB" id="FungiDB:LCOR_03842.1"/>
<accession>A0A068SEM2</accession>
<dbReference type="GO" id="GO:0005682">
    <property type="term" value="C:U5 snRNP"/>
    <property type="evidence" value="ECO:0007669"/>
    <property type="project" value="InterPro"/>
</dbReference>
<dbReference type="Proteomes" id="UP000027586">
    <property type="component" value="Unassembled WGS sequence"/>
</dbReference>
<organism evidence="3 4">
    <name type="scientific">Lichtheimia corymbifera JMRC:FSU:9682</name>
    <dbReference type="NCBI Taxonomy" id="1263082"/>
    <lineage>
        <taxon>Eukaryota</taxon>
        <taxon>Fungi</taxon>
        <taxon>Fungi incertae sedis</taxon>
        <taxon>Mucoromycota</taxon>
        <taxon>Mucoromycotina</taxon>
        <taxon>Mucoromycetes</taxon>
        <taxon>Mucorales</taxon>
        <taxon>Lichtheimiaceae</taxon>
        <taxon>Lichtheimia</taxon>
    </lineage>
</organism>
<feature type="compositionally biased region" description="Acidic residues" evidence="1">
    <location>
        <begin position="174"/>
        <end position="192"/>
    </location>
</feature>
<dbReference type="OrthoDB" id="331341at2759"/>
<dbReference type="PANTHER" id="PTHR13138">
    <property type="entry name" value="PROTEIN LIN1"/>
    <property type="match status" value="1"/>
</dbReference>
<dbReference type="EMBL" id="CBTN010000088">
    <property type="protein sequence ID" value="CDH60282.1"/>
    <property type="molecule type" value="Genomic_DNA"/>
</dbReference>
<evidence type="ECO:0000313" key="3">
    <source>
        <dbReference type="EMBL" id="CDH60282.1"/>
    </source>
</evidence>
<sequence length="399" mass="45719">MRETALTQPKSRLLIHAHAPRLYRIYIPNMAGSKRSKGSFDTDDYYRDRGSSSKRVRFEENTDDSPADFEIDHEHVLETRKQRRGQVNTEELSDEEEVGGGVYSSDEEDRSDQETDTKGKGAAADMNDDFDIFAEDNTADKQPMPPSSSNKKGKRKLQMNEIEGQELSSHDRDWDDDDEDEEDEEEDEDVDMDGTTTTKKKKKREPKLMAFNMKQEMEEGSFDQEGNYHRNKADPEAYHDRWMEGISRKQMAKAKEAQAQRERSEALKEAARQAEVPQTKTDVYKELVELLHPGENVREALGKLGNASTKKIPAWKQKLLEKKNRNKKQPAQAAAAPPALSEQEEAERQSKVEKITGLADQMMALGYFGVYDDTFEHMVRHLRESGTVPSDWMPSSYQQ</sequence>
<dbReference type="STRING" id="1263082.A0A068SEM2"/>
<dbReference type="EMBL" id="CBTN010000012">
    <property type="protein sequence ID" value="CDH52362.1"/>
    <property type="molecule type" value="Genomic_DNA"/>
</dbReference>
<evidence type="ECO:0000313" key="4">
    <source>
        <dbReference type="Proteomes" id="UP000027586"/>
    </source>
</evidence>
<feature type="compositionally biased region" description="Basic and acidic residues" evidence="1">
    <location>
        <begin position="248"/>
        <end position="272"/>
    </location>
</feature>
<feature type="compositionally biased region" description="Basic and acidic residues" evidence="1">
    <location>
        <begin position="38"/>
        <end position="60"/>
    </location>
</feature>
<comment type="caution">
    <text evidence="3">The sequence shown here is derived from an EMBL/GenBank/DDBJ whole genome shotgun (WGS) entry which is preliminary data.</text>
</comment>
<keyword evidence="4" id="KW-1185">Reference proteome</keyword>
<dbReference type="AlphaFoldDB" id="A0A068SEM2"/>
<dbReference type="PANTHER" id="PTHR13138:SF3">
    <property type="entry name" value="CD2 ANTIGEN CYTOPLASMIC TAIL-BINDING PROTEIN 2"/>
    <property type="match status" value="1"/>
</dbReference>